<protein>
    <submittedName>
        <fullName evidence="1">Uncharacterized protein</fullName>
    </submittedName>
</protein>
<sequence length="125" mass="12697">MGGEGSHGGGFQQLQRILSTVEKSTSDSSVGDGINLCACGRRLLMQTSTKEQSYGSSELVGAVEVGAGCLLGGGLYVREEEAVIICVGGLKGVILRATLKGAGGLHKGVILAGIPIPELNCPMPI</sequence>
<dbReference type="Proteomes" id="UP000233551">
    <property type="component" value="Unassembled WGS sequence"/>
</dbReference>
<accession>A0A2I0KB24</accession>
<gene>
    <name evidence="1" type="ORF">CRG98_013874</name>
</gene>
<evidence type="ECO:0000313" key="1">
    <source>
        <dbReference type="EMBL" id="PKI65727.1"/>
    </source>
</evidence>
<proteinExistence type="predicted"/>
<name>A0A2I0KB24_PUNGR</name>
<comment type="caution">
    <text evidence="1">The sequence shown here is derived from an EMBL/GenBank/DDBJ whole genome shotgun (WGS) entry which is preliminary data.</text>
</comment>
<dbReference type="EMBL" id="PGOL01000731">
    <property type="protein sequence ID" value="PKI65727.1"/>
    <property type="molecule type" value="Genomic_DNA"/>
</dbReference>
<organism evidence="1 2">
    <name type="scientific">Punica granatum</name>
    <name type="common">Pomegranate</name>
    <dbReference type="NCBI Taxonomy" id="22663"/>
    <lineage>
        <taxon>Eukaryota</taxon>
        <taxon>Viridiplantae</taxon>
        <taxon>Streptophyta</taxon>
        <taxon>Embryophyta</taxon>
        <taxon>Tracheophyta</taxon>
        <taxon>Spermatophyta</taxon>
        <taxon>Magnoliopsida</taxon>
        <taxon>eudicotyledons</taxon>
        <taxon>Gunneridae</taxon>
        <taxon>Pentapetalae</taxon>
        <taxon>rosids</taxon>
        <taxon>malvids</taxon>
        <taxon>Myrtales</taxon>
        <taxon>Lythraceae</taxon>
        <taxon>Punica</taxon>
    </lineage>
</organism>
<dbReference type="AlphaFoldDB" id="A0A2I0KB24"/>
<keyword evidence="2" id="KW-1185">Reference proteome</keyword>
<evidence type="ECO:0000313" key="2">
    <source>
        <dbReference type="Proteomes" id="UP000233551"/>
    </source>
</evidence>
<reference evidence="1 2" key="1">
    <citation type="submission" date="2017-11" db="EMBL/GenBank/DDBJ databases">
        <title>De-novo sequencing of pomegranate (Punica granatum L.) genome.</title>
        <authorList>
            <person name="Akparov Z."/>
            <person name="Amiraslanov A."/>
            <person name="Hajiyeva S."/>
            <person name="Abbasov M."/>
            <person name="Kaur K."/>
            <person name="Hamwieh A."/>
            <person name="Solovyev V."/>
            <person name="Salamov A."/>
            <person name="Braich B."/>
            <person name="Kosarev P."/>
            <person name="Mahmoud A."/>
            <person name="Hajiyev E."/>
            <person name="Babayeva S."/>
            <person name="Izzatullayeva V."/>
            <person name="Mammadov A."/>
            <person name="Mammadov A."/>
            <person name="Sharifova S."/>
            <person name="Ojaghi J."/>
            <person name="Eynullazada K."/>
            <person name="Bayramov B."/>
            <person name="Abdulazimova A."/>
            <person name="Shahmuradov I."/>
        </authorList>
    </citation>
    <scope>NUCLEOTIDE SEQUENCE [LARGE SCALE GENOMIC DNA]</scope>
    <source>
        <strain evidence="2">cv. AG2017</strain>
        <tissue evidence="1">Leaf</tissue>
    </source>
</reference>